<evidence type="ECO:0000256" key="7">
    <source>
        <dbReference type="ARBA" id="ARBA00023211"/>
    </source>
</evidence>
<accession>A0A512BU55</accession>
<dbReference type="GO" id="GO:0009132">
    <property type="term" value="P:nucleoside diphosphate metabolic process"/>
    <property type="evidence" value="ECO:0007669"/>
    <property type="project" value="InterPro"/>
</dbReference>
<sequence length="213" mass="24057">MTRLAPLETLDFLTLAAERLRPQPPDPTEALANPRGDHSLDGVPLTYPLTPKPAAVLVPVVMREEPTLLLTERASHLRQHSGQIAFPGGRVDPTDESIEAAAYREAEEEIGLDSRFIHPLGYLDAYLSGTNYLVMPLVARVSPSYALNINPHEVADVFEVPLGFLMDPARHELHSREWKGRLRRYYAIPYEERYIWGVTAGIIRNLYERLYTS</sequence>
<evidence type="ECO:0000256" key="4">
    <source>
        <dbReference type="ARBA" id="ARBA00022723"/>
    </source>
</evidence>
<dbReference type="PANTHER" id="PTHR12992">
    <property type="entry name" value="NUDIX HYDROLASE"/>
    <property type="match status" value="1"/>
</dbReference>
<evidence type="ECO:0000256" key="3">
    <source>
        <dbReference type="ARBA" id="ARBA00006506"/>
    </source>
</evidence>
<organism evidence="10 11">
    <name type="scientific">Microvirga aerophila</name>
    <dbReference type="NCBI Taxonomy" id="670291"/>
    <lineage>
        <taxon>Bacteria</taxon>
        <taxon>Pseudomonadati</taxon>
        <taxon>Pseudomonadota</taxon>
        <taxon>Alphaproteobacteria</taxon>
        <taxon>Hyphomicrobiales</taxon>
        <taxon>Methylobacteriaceae</taxon>
        <taxon>Microvirga</taxon>
    </lineage>
</organism>
<evidence type="ECO:0000256" key="6">
    <source>
        <dbReference type="ARBA" id="ARBA00022842"/>
    </source>
</evidence>
<keyword evidence="6" id="KW-0460">Magnesium</keyword>
<dbReference type="CDD" id="cd03426">
    <property type="entry name" value="NUDIX_CoAse_Nudt7"/>
    <property type="match status" value="1"/>
</dbReference>
<keyword evidence="5" id="KW-0378">Hydrolase</keyword>
<dbReference type="Proteomes" id="UP000321085">
    <property type="component" value="Unassembled WGS sequence"/>
</dbReference>
<dbReference type="OrthoDB" id="9802805at2"/>
<protein>
    <submittedName>
        <fullName evidence="10">Coenzyme A pyrophosphatase</fullName>
    </submittedName>
</protein>
<evidence type="ECO:0000256" key="2">
    <source>
        <dbReference type="ARBA" id="ARBA00001946"/>
    </source>
</evidence>
<feature type="region of interest" description="Disordered" evidence="8">
    <location>
        <begin position="18"/>
        <end position="38"/>
    </location>
</feature>
<evidence type="ECO:0000256" key="8">
    <source>
        <dbReference type="SAM" id="MobiDB-lite"/>
    </source>
</evidence>
<dbReference type="InterPro" id="IPR045121">
    <property type="entry name" value="CoAse"/>
</dbReference>
<dbReference type="InterPro" id="IPR000059">
    <property type="entry name" value="NUDIX_hydrolase_NudL_CS"/>
</dbReference>
<evidence type="ECO:0000256" key="5">
    <source>
        <dbReference type="ARBA" id="ARBA00022801"/>
    </source>
</evidence>
<dbReference type="Gene3D" id="3.90.79.10">
    <property type="entry name" value="Nucleoside Triphosphate Pyrophosphohydrolase"/>
    <property type="match status" value="1"/>
</dbReference>
<comment type="similarity">
    <text evidence="3">Belongs to the Nudix hydrolase family. PCD1 subfamily.</text>
</comment>
<dbReference type="AlphaFoldDB" id="A0A512BU55"/>
<name>A0A512BU55_9HYPH</name>
<dbReference type="NCBIfam" id="NF007980">
    <property type="entry name" value="PRK10707.1"/>
    <property type="match status" value="1"/>
</dbReference>
<comment type="cofactor">
    <cofactor evidence="2">
        <name>Mg(2+)</name>
        <dbReference type="ChEBI" id="CHEBI:18420"/>
    </cofactor>
</comment>
<evidence type="ECO:0000313" key="10">
    <source>
        <dbReference type="EMBL" id="GEO15513.1"/>
    </source>
</evidence>
<dbReference type="PROSITE" id="PS01293">
    <property type="entry name" value="NUDIX_COA"/>
    <property type="match status" value="1"/>
</dbReference>
<dbReference type="EMBL" id="BJYU01000043">
    <property type="protein sequence ID" value="GEO15513.1"/>
    <property type="molecule type" value="Genomic_DNA"/>
</dbReference>
<dbReference type="Pfam" id="PF00293">
    <property type="entry name" value="NUDIX"/>
    <property type="match status" value="1"/>
</dbReference>
<gene>
    <name evidence="10" type="ORF">MAE02_32090</name>
</gene>
<evidence type="ECO:0000259" key="9">
    <source>
        <dbReference type="PROSITE" id="PS51462"/>
    </source>
</evidence>
<evidence type="ECO:0000313" key="11">
    <source>
        <dbReference type="Proteomes" id="UP000321085"/>
    </source>
</evidence>
<feature type="domain" description="Nudix hydrolase" evidence="9">
    <location>
        <begin position="51"/>
        <end position="186"/>
    </location>
</feature>
<keyword evidence="7" id="KW-0464">Manganese</keyword>
<dbReference type="SUPFAM" id="SSF55811">
    <property type="entry name" value="Nudix"/>
    <property type="match status" value="1"/>
</dbReference>
<dbReference type="GO" id="GO:0030145">
    <property type="term" value="F:manganese ion binding"/>
    <property type="evidence" value="ECO:0007669"/>
    <property type="project" value="InterPro"/>
</dbReference>
<dbReference type="InterPro" id="IPR000086">
    <property type="entry name" value="NUDIX_hydrolase_dom"/>
</dbReference>
<reference evidence="10 11" key="1">
    <citation type="submission" date="2019-07" db="EMBL/GenBank/DDBJ databases">
        <title>Whole genome shotgun sequence of Microvirga aerophila NBRC 106136.</title>
        <authorList>
            <person name="Hosoyama A."/>
            <person name="Uohara A."/>
            <person name="Ohji S."/>
            <person name="Ichikawa N."/>
        </authorList>
    </citation>
    <scope>NUCLEOTIDE SEQUENCE [LARGE SCALE GENOMIC DNA]</scope>
    <source>
        <strain evidence="10 11">NBRC 106136</strain>
    </source>
</reference>
<proteinExistence type="inferred from homology"/>
<comment type="caution">
    <text evidence="10">The sequence shown here is derived from an EMBL/GenBank/DDBJ whole genome shotgun (WGS) entry which is preliminary data.</text>
</comment>
<dbReference type="GO" id="GO:0010945">
    <property type="term" value="F:coenzyme A diphosphatase activity"/>
    <property type="evidence" value="ECO:0007669"/>
    <property type="project" value="InterPro"/>
</dbReference>
<dbReference type="InterPro" id="IPR015797">
    <property type="entry name" value="NUDIX_hydrolase-like_dom_sf"/>
</dbReference>
<keyword evidence="4" id="KW-0479">Metal-binding</keyword>
<dbReference type="PROSITE" id="PS51462">
    <property type="entry name" value="NUDIX"/>
    <property type="match status" value="1"/>
</dbReference>
<dbReference type="GO" id="GO:0000287">
    <property type="term" value="F:magnesium ion binding"/>
    <property type="evidence" value="ECO:0007669"/>
    <property type="project" value="InterPro"/>
</dbReference>
<evidence type="ECO:0000256" key="1">
    <source>
        <dbReference type="ARBA" id="ARBA00001936"/>
    </source>
</evidence>
<keyword evidence="11" id="KW-1185">Reference proteome</keyword>
<dbReference type="RefSeq" id="WP_114187589.1">
    <property type="nucleotide sequence ID" value="NZ_BJYU01000043.1"/>
</dbReference>
<dbReference type="PANTHER" id="PTHR12992:SF11">
    <property type="entry name" value="MITOCHONDRIAL COENZYME A DIPHOSPHATASE NUDT8"/>
    <property type="match status" value="1"/>
</dbReference>
<comment type="cofactor">
    <cofactor evidence="1">
        <name>Mn(2+)</name>
        <dbReference type="ChEBI" id="CHEBI:29035"/>
    </cofactor>
</comment>